<sequence>MLSRLHERSVLWTHCGIGLARICSVASALQQANLVTSRIRNNPASLPRREPGGQCGYHARGLCPMYVHLDRAQTVKDGSLHDFMHEEQDIVGRWFCGRGLQHHRMGVALKH</sequence>
<name>A0A165QI38_9APHY</name>
<dbReference type="Proteomes" id="UP000076727">
    <property type="component" value="Unassembled WGS sequence"/>
</dbReference>
<gene>
    <name evidence="1" type="ORF">DAEQUDRAFT_254431</name>
</gene>
<keyword evidence="2" id="KW-1185">Reference proteome</keyword>
<organism evidence="1 2">
    <name type="scientific">Daedalea quercina L-15889</name>
    <dbReference type="NCBI Taxonomy" id="1314783"/>
    <lineage>
        <taxon>Eukaryota</taxon>
        <taxon>Fungi</taxon>
        <taxon>Dikarya</taxon>
        <taxon>Basidiomycota</taxon>
        <taxon>Agaricomycotina</taxon>
        <taxon>Agaricomycetes</taxon>
        <taxon>Polyporales</taxon>
        <taxon>Fomitopsis</taxon>
    </lineage>
</organism>
<evidence type="ECO:0000313" key="2">
    <source>
        <dbReference type="Proteomes" id="UP000076727"/>
    </source>
</evidence>
<dbReference type="EMBL" id="KV429057">
    <property type="protein sequence ID" value="KZT69496.1"/>
    <property type="molecule type" value="Genomic_DNA"/>
</dbReference>
<accession>A0A165QI38</accession>
<evidence type="ECO:0000313" key="1">
    <source>
        <dbReference type="EMBL" id="KZT69496.1"/>
    </source>
</evidence>
<dbReference type="AlphaFoldDB" id="A0A165QI38"/>
<reference evidence="1 2" key="1">
    <citation type="journal article" date="2016" name="Mol. Biol. Evol.">
        <title>Comparative Genomics of Early-Diverging Mushroom-Forming Fungi Provides Insights into the Origins of Lignocellulose Decay Capabilities.</title>
        <authorList>
            <person name="Nagy L.G."/>
            <person name="Riley R."/>
            <person name="Tritt A."/>
            <person name="Adam C."/>
            <person name="Daum C."/>
            <person name="Floudas D."/>
            <person name="Sun H."/>
            <person name="Yadav J.S."/>
            <person name="Pangilinan J."/>
            <person name="Larsson K.H."/>
            <person name="Matsuura K."/>
            <person name="Barry K."/>
            <person name="Labutti K."/>
            <person name="Kuo R."/>
            <person name="Ohm R.A."/>
            <person name="Bhattacharya S.S."/>
            <person name="Shirouzu T."/>
            <person name="Yoshinaga Y."/>
            <person name="Martin F.M."/>
            <person name="Grigoriev I.V."/>
            <person name="Hibbett D.S."/>
        </authorList>
    </citation>
    <scope>NUCLEOTIDE SEQUENCE [LARGE SCALE GENOMIC DNA]</scope>
    <source>
        <strain evidence="1 2">L-15889</strain>
    </source>
</reference>
<protein>
    <submittedName>
        <fullName evidence="1">Uncharacterized protein</fullName>
    </submittedName>
</protein>
<proteinExistence type="predicted"/>